<organism evidence="2 3">
    <name type="scientific">Virgibacillus profundi</name>
    <dbReference type="NCBI Taxonomy" id="2024555"/>
    <lineage>
        <taxon>Bacteria</taxon>
        <taxon>Bacillati</taxon>
        <taxon>Bacillota</taxon>
        <taxon>Bacilli</taxon>
        <taxon>Bacillales</taxon>
        <taxon>Bacillaceae</taxon>
        <taxon>Virgibacillus</taxon>
    </lineage>
</organism>
<reference evidence="2 3" key="1">
    <citation type="submission" date="2017-08" db="EMBL/GenBank/DDBJ databases">
        <title>Virgibacillus indicus sp. nov. and Virgibacillus profoundi sp. nov, two moderately halophilic bacteria isolated from marine sediment by using the Microfluidic Streak Plate.</title>
        <authorList>
            <person name="Xu B."/>
            <person name="Hu B."/>
            <person name="Wang J."/>
            <person name="Zhu Y."/>
            <person name="Huang L."/>
            <person name="Du W."/>
            <person name="Huang Y."/>
        </authorList>
    </citation>
    <scope>NUCLEOTIDE SEQUENCE [LARGE SCALE GENOMIC DNA]</scope>
    <source>
        <strain evidence="2 3">IO3-P3-H5</strain>
    </source>
</reference>
<keyword evidence="1" id="KW-0472">Membrane</keyword>
<dbReference type="Proteomes" id="UP000218887">
    <property type="component" value="Unassembled WGS sequence"/>
</dbReference>
<keyword evidence="1" id="KW-0812">Transmembrane</keyword>
<evidence type="ECO:0000256" key="1">
    <source>
        <dbReference type="SAM" id="Phobius"/>
    </source>
</evidence>
<keyword evidence="1" id="KW-1133">Transmembrane helix</keyword>
<gene>
    <name evidence="2" type="ORF">CIL05_16825</name>
</gene>
<sequence>MLICPKCNNQQESGKFCGVCGGTLQPVQNSEVSGNESIKQAPVNSTVNQAAATVTNQQQQGQQTTTALKSGLAQYWAYFLSLIKNPTQAFNSNENHFVNGLVTLVLFAITFSLSLYLLANSFMKAALGGFMSTGLPFFAVNSRLVFVAIIALVISFGSAFIMIKTVKNQESFKAIIAQYGSLFVPFTALNIIAMVGGIMASIQLTVFPLVLSTSLSLVFLPVLFVYEKASKINNQGQKVYFAFATILLISLIYYIFGESILTNMVEDLERNFNSFPF</sequence>
<evidence type="ECO:0000313" key="2">
    <source>
        <dbReference type="EMBL" id="PAV28300.1"/>
    </source>
</evidence>
<accession>A0A2A2IB06</accession>
<feature type="transmembrane region" description="Helical" evidence="1">
    <location>
        <begin position="175"/>
        <end position="200"/>
    </location>
</feature>
<dbReference type="EMBL" id="NPOA01000013">
    <property type="protein sequence ID" value="PAV28300.1"/>
    <property type="molecule type" value="Genomic_DNA"/>
</dbReference>
<name>A0A2A2IB06_9BACI</name>
<dbReference type="RefSeq" id="WP_095656716.1">
    <property type="nucleotide sequence ID" value="NZ_NPOA01000013.1"/>
</dbReference>
<feature type="transmembrane region" description="Helical" evidence="1">
    <location>
        <begin position="238"/>
        <end position="256"/>
    </location>
</feature>
<dbReference type="AlphaFoldDB" id="A0A2A2IB06"/>
<proteinExistence type="predicted"/>
<evidence type="ECO:0008006" key="4">
    <source>
        <dbReference type="Google" id="ProtNLM"/>
    </source>
</evidence>
<keyword evidence="3" id="KW-1185">Reference proteome</keyword>
<feature type="transmembrane region" description="Helical" evidence="1">
    <location>
        <begin position="206"/>
        <end position="226"/>
    </location>
</feature>
<comment type="caution">
    <text evidence="2">The sequence shown here is derived from an EMBL/GenBank/DDBJ whole genome shotgun (WGS) entry which is preliminary data.</text>
</comment>
<feature type="transmembrane region" description="Helical" evidence="1">
    <location>
        <begin position="138"/>
        <end position="163"/>
    </location>
</feature>
<dbReference type="OrthoDB" id="2448863at2"/>
<feature type="transmembrane region" description="Helical" evidence="1">
    <location>
        <begin position="97"/>
        <end position="118"/>
    </location>
</feature>
<evidence type="ECO:0000313" key="3">
    <source>
        <dbReference type="Proteomes" id="UP000218887"/>
    </source>
</evidence>
<protein>
    <recommendedName>
        <fullName evidence="4">Zinc ribbon domain-containing protein</fullName>
    </recommendedName>
</protein>